<gene>
    <name evidence="2" type="ORF">H8S02_00765</name>
</gene>
<feature type="coiled-coil region" evidence="1">
    <location>
        <begin position="76"/>
        <end position="106"/>
    </location>
</feature>
<protein>
    <submittedName>
        <fullName evidence="2">Zinc ribbon domain-containing protein</fullName>
    </submittedName>
</protein>
<proteinExistence type="predicted"/>
<name>A0ABR7GJL5_9FIRM</name>
<evidence type="ECO:0000313" key="2">
    <source>
        <dbReference type="EMBL" id="MBC5694490.1"/>
    </source>
</evidence>
<keyword evidence="1" id="KW-0175">Coiled coil</keyword>
<accession>A0ABR7GJL5</accession>
<comment type="caution">
    <text evidence="2">The sequence shown here is derived from an EMBL/GenBank/DDBJ whole genome shotgun (WGS) entry which is preliminary data.</text>
</comment>
<reference evidence="2 3" key="1">
    <citation type="submission" date="2020-08" db="EMBL/GenBank/DDBJ databases">
        <title>Genome public.</title>
        <authorList>
            <person name="Liu C."/>
            <person name="Sun Q."/>
        </authorList>
    </citation>
    <scope>NUCLEOTIDE SEQUENCE [LARGE SCALE GENOMIC DNA]</scope>
    <source>
        <strain evidence="2 3">M2</strain>
    </source>
</reference>
<evidence type="ECO:0000313" key="3">
    <source>
        <dbReference type="Proteomes" id="UP000641741"/>
    </source>
</evidence>
<dbReference type="Proteomes" id="UP000641741">
    <property type="component" value="Unassembled WGS sequence"/>
</dbReference>
<keyword evidence="3" id="KW-1185">Reference proteome</keyword>
<evidence type="ECO:0000256" key="1">
    <source>
        <dbReference type="SAM" id="Coils"/>
    </source>
</evidence>
<dbReference type="EMBL" id="JACOPK010000001">
    <property type="protein sequence ID" value="MBC5694490.1"/>
    <property type="molecule type" value="Genomic_DNA"/>
</dbReference>
<dbReference type="RefSeq" id="WP_118723249.1">
    <property type="nucleotide sequence ID" value="NZ_JACOPK010000001.1"/>
</dbReference>
<organism evidence="2 3">
    <name type="scientific">Agathobaculum hominis</name>
    <dbReference type="NCBI Taxonomy" id="2763014"/>
    <lineage>
        <taxon>Bacteria</taxon>
        <taxon>Bacillati</taxon>
        <taxon>Bacillota</taxon>
        <taxon>Clostridia</taxon>
        <taxon>Eubacteriales</taxon>
        <taxon>Butyricicoccaceae</taxon>
        <taxon>Agathobaculum</taxon>
    </lineage>
</organism>
<sequence>MDTKLQSFLDKVKDTASRTGRSVGRAADAAGKKASEMAAATRLNLRIFDLNTECDVLFRDIGRMVYELHRGDEVTSEDMDAKLEEVDAKKEQLAELRDQLASMRSVSICPNCGRTCSREDSFCPGCGTEL</sequence>